<evidence type="ECO:0000313" key="12">
    <source>
        <dbReference type="Proteomes" id="UP001479290"/>
    </source>
</evidence>
<evidence type="ECO:0000256" key="2">
    <source>
        <dbReference type="ARBA" id="ARBA00008688"/>
    </source>
</evidence>
<organism evidence="11 12">
    <name type="scientific">Culter alburnus</name>
    <name type="common">Topmouth culter</name>
    <dbReference type="NCBI Taxonomy" id="194366"/>
    <lineage>
        <taxon>Eukaryota</taxon>
        <taxon>Metazoa</taxon>
        <taxon>Chordata</taxon>
        <taxon>Craniata</taxon>
        <taxon>Vertebrata</taxon>
        <taxon>Euteleostomi</taxon>
        <taxon>Actinopterygii</taxon>
        <taxon>Neopterygii</taxon>
        <taxon>Teleostei</taxon>
        <taxon>Ostariophysi</taxon>
        <taxon>Cypriniformes</taxon>
        <taxon>Xenocyprididae</taxon>
        <taxon>Xenocypridinae</taxon>
        <taxon>Culter</taxon>
    </lineage>
</organism>
<name>A0AAW1ZBD2_CULAL</name>
<dbReference type="PANTHER" id="PTHR47397:SF1">
    <property type="entry name" value="TUMOR NECROSIS FACTOR RECEPTOR SUPERFAMILY MEMBER 19L"/>
    <property type="match status" value="1"/>
</dbReference>
<evidence type="ECO:0000256" key="10">
    <source>
        <dbReference type="SAM" id="SignalP"/>
    </source>
</evidence>
<dbReference type="PANTHER" id="PTHR47397">
    <property type="entry name" value="TUMOR NECROSIS FACTOR RECEPTOR SUPERFAMILY MEMBER 19L"/>
    <property type="match status" value="1"/>
</dbReference>
<keyword evidence="10" id="KW-0732">Signal</keyword>
<feature type="compositionally biased region" description="Polar residues" evidence="8">
    <location>
        <begin position="139"/>
        <end position="158"/>
    </location>
</feature>
<protein>
    <recommendedName>
        <fullName evidence="13">Tumor necrosis factor receptor superfamily member 19L</fullName>
    </recommendedName>
</protein>
<comment type="caution">
    <text evidence="11">The sequence shown here is derived from an EMBL/GenBank/DDBJ whole genome shotgun (WGS) entry which is preliminary data.</text>
</comment>
<dbReference type="InterPro" id="IPR022333">
    <property type="entry name" value="TNFR_19-like"/>
</dbReference>
<evidence type="ECO:0000313" key="11">
    <source>
        <dbReference type="EMBL" id="KAK9958670.1"/>
    </source>
</evidence>
<evidence type="ECO:0000256" key="8">
    <source>
        <dbReference type="SAM" id="MobiDB-lite"/>
    </source>
</evidence>
<dbReference type="Pfam" id="PF12606">
    <property type="entry name" value="RELT"/>
    <property type="match status" value="1"/>
</dbReference>
<dbReference type="CDD" id="cd13419">
    <property type="entry name" value="TNFRSF19L"/>
    <property type="match status" value="1"/>
</dbReference>
<proteinExistence type="inferred from homology"/>
<dbReference type="GO" id="GO:0005886">
    <property type="term" value="C:plasma membrane"/>
    <property type="evidence" value="ECO:0007669"/>
    <property type="project" value="UniProtKB-SubCell"/>
</dbReference>
<dbReference type="Proteomes" id="UP001479290">
    <property type="component" value="Unassembled WGS sequence"/>
</dbReference>
<evidence type="ECO:0008006" key="13">
    <source>
        <dbReference type="Google" id="ProtNLM"/>
    </source>
</evidence>
<feature type="chain" id="PRO_5043542312" description="Tumor necrosis factor receptor superfamily member 19L" evidence="10">
    <location>
        <begin position="24"/>
        <end position="406"/>
    </location>
</feature>
<dbReference type="EMBL" id="JAWDJR010000018">
    <property type="protein sequence ID" value="KAK9958670.1"/>
    <property type="molecule type" value="Genomic_DNA"/>
</dbReference>
<evidence type="ECO:0000256" key="6">
    <source>
        <dbReference type="ARBA" id="ARBA00023136"/>
    </source>
</evidence>
<dbReference type="GO" id="GO:0006915">
    <property type="term" value="P:apoptotic process"/>
    <property type="evidence" value="ECO:0007669"/>
    <property type="project" value="TreeGrafter"/>
</dbReference>
<reference evidence="11 12" key="1">
    <citation type="submission" date="2024-05" db="EMBL/GenBank/DDBJ databases">
        <title>A high-quality chromosomal-level genome assembly of Topmouth culter (Culter alburnus).</title>
        <authorList>
            <person name="Zhao H."/>
        </authorList>
    </citation>
    <scope>NUCLEOTIDE SEQUENCE [LARGE SCALE GENOMIC DNA]</scope>
    <source>
        <strain evidence="11">CATC2023</strain>
        <tissue evidence="11">Muscle</tissue>
    </source>
</reference>
<feature type="coiled-coil region" evidence="7">
    <location>
        <begin position="232"/>
        <end position="263"/>
    </location>
</feature>
<feature type="transmembrane region" description="Helical" evidence="9">
    <location>
        <begin position="166"/>
        <end position="189"/>
    </location>
</feature>
<dbReference type="InterPro" id="IPR034048">
    <property type="entry name" value="TNFRSF19L_N"/>
</dbReference>
<dbReference type="PRINTS" id="PR01970">
    <property type="entry name" value="TNFACTORR19L"/>
</dbReference>
<gene>
    <name evidence="11" type="ORF">ABG768_010775</name>
</gene>
<evidence type="ECO:0000256" key="3">
    <source>
        <dbReference type="ARBA" id="ARBA00022475"/>
    </source>
</evidence>
<feature type="signal peptide" evidence="10">
    <location>
        <begin position="1"/>
        <end position="23"/>
    </location>
</feature>
<keyword evidence="5 9" id="KW-1133">Transmembrane helix</keyword>
<evidence type="ECO:0000256" key="7">
    <source>
        <dbReference type="SAM" id="Coils"/>
    </source>
</evidence>
<comment type="similarity">
    <text evidence="2">Belongs to the RELT family.</text>
</comment>
<dbReference type="InterPro" id="IPR022248">
    <property type="entry name" value="TNF_rcpt_RELT"/>
</dbReference>
<dbReference type="Gene3D" id="2.10.50.10">
    <property type="entry name" value="Tumor Necrosis Factor Receptor, subunit A, domain 2"/>
    <property type="match status" value="1"/>
</dbReference>
<keyword evidence="12" id="KW-1185">Reference proteome</keyword>
<feature type="region of interest" description="Disordered" evidence="8">
    <location>
        <begin position="134"/>
        <end position="159"/>
    </location>
</feature>
<evidence type="ECO:0000256" key="9">
    <source>
        <dbReference type="SAM" id="Phobius"/>
    </source>
</evidence>
<keyword evidence="6 9" id="KW-0472">Membrane</keyword>
<evidence type="ECO:0000256" key="4">
    <source>
        <dbReference type="ARBA" id="ARBA00022692"/>
    </source>
</evidence>
<sequence length="406" mass="44043">MKNHLYCSAPVCLILLELWGTLAAQCRWEDGCACPLCPAGQEPTTACGEVEGPIKVPSEAGLCRTCPAGTFSDNHDTEPCRPHISCSGLNRWISTAPTSHSDAVCGGCLPGFHPAAKRKSSTLHACVRKPYSRRRRNVVRSTPNRSGVGGANSTNVQSPEEKSTEYAVFALVPIFCVMGLLGILICNLLKKKGYRCNAEKEGIDAEAATPQKEGNPCPYIVDDPNEDTISILVRLITEKKENAAALEELLQEYEDKQMALNKSSSIKFPALPHFSQFRSLPRLCTHQHHLHTINGLASRSGLCCSRCSQKKWPELLLPALALPADTHKSPTNVVKTPEVTILSVGRFQVAQIPEMKSASKEVTQPESSDTDSMDSGHTELAEECSLLGVSCSSNSSSSKCRQEINI</sequence>
<dbReference type="AlphaFoldDB" id="A0AAW1ZBD2"/>
<keyword evidence="4 9" id="KW-0812">Transmembrane</keyword>
<evidence type="ECO:0000256" key="1">
    <source>
        <dbReference type="ARBA" id="ARBA00004162"/>
    </source>
</evidence>
<evidence type="ECO:0000256" key="5">
    <source>
        <dbReference type="ARBA" id="ARBA00022989"/>
    </source>
</evidence>
<accession>A0AAW1ZBD2</accession>
<comment type="subcellular location">
    <subcellularLocation>
        <location evidence="1">Cell membrane</location>
        <topology evidence="1">Single-pass membrane protein</topology>
    </subcellularLocation>
</comment>
<keyword evidence="7" id="KW-0175">Coiled coil</keyword>
<keyword evidence="3" id="KW-1003">Cell membrane</keyword>
<feature type="region of interest" description="Disordered" evidence="8">
    <location>
        <begin position="355"/>
        <end position="378"/>
    </location>
</feature>